<dbReference type="Gene3D" id="3.60.120.10">
    <property type="entry name" value="Anthranilate synthase"/>
    <property type="match status" value="1"/>
</dbReference>
<dbReference type="NCBIfam" id="TIGR00543">
    <property type="entry name" value="isochor_syn"/>
    <property type="match status" value="1"/>
</dbReference>
<keyword evidence="8" id="KW-1185">Reference proteome</keyword>
<dbReference type="GO" id="GO:0009234">
    <property type="term" value="P:menaquinone biosynthetic process"/>
    <property type="evidence" value="ECO:0007669"/>
    <property type="project" value="UniProtKB-UniRule"/>
</dbReference>
<name>A0A2M8RY96_9PAST</name>
<sequence>MDSLQSIKKRLIEHINRYQAQDEEISCVRIQSKLSVNLLSWLKAQSNYPQFYLNFRDDAQIVATIGEVRCFDDTKAAQRFMQETQLPLFGGLTFYAHAGFFLPRLVLQQQNDELSVSLFIDNGKKNPTEERKAIAALLETFEKITALQPVRQQIRLTEQKAAQDQWCQWVEKALQRIRSGELTKVVLANETVFRTQNPLNPKDFLVESERCNFGCYHFLLQENPRSAFLGSTPERLYRRQGLLLQTEALAGTALMCEDEEQNRRQGEWLLQDPKNLYENWLVVEDISQNLQPYVRDIVVADSELKQLRQVQHLKRKIHAELLPDYGDVLCLDAIHPTAAVAGLPRDRAVRFLAETESFNRGRYAGAVGVMAPDCAEFCVAIRSAFIAADKIHVFAGAGIVEGSIPLLEWQEIERKALGLVSLLQE</sequence>
<protein>
    <recommendedName>
        <fullName evidence="5">Isochorismate synthase MenF</fullName>
        <ecNumber evidence="5">5.4.4.2</ecNumber>
    </recommendedName>
    <alternativeName>
        <fullName evidence="5">Isochorismate mutase</fullName>
    </alternativeName>
</protein>
<comment type="caution">
    <text evidence="7">The sequence shown here is derived from an EMBL/GenBank/DDBJ whole genome shotgun (WGS) entry which is preliminary data.</text>
</comment>
<dbReference type="Proteomes" id="UP000230282">
    <property type="component" value="Unassembled WGS sequence"/>
</dbReference>
<evidence type="ECO:0000256" key="1">
    <source>
        <dbReference type="ARBA" id="ARBA00000799"/>
    </source>
</evidence>
<feature type="domain" description="Chorismate-utilising enzyme C-terminal" evidence="6">
    <location>
        <begin position="163"/>
        <end position="415"/>
    </location>
</feature>
<evidence type="ECO:0000313" key="7">
    <source>
        <dbReference type="EMBL" id="PJG83852.1"/>
    </source>
</evidence>
<comment type="pathway">
    <text evidence="5">Quinol/quinone metabolism; menaquinone biosynthesis.</text>
</comment>
<keyword evidence="5" id="KW-0474">Menaquinone biosynthesis</keyword>
<dbReference type="UniPathway" id="UPA01057">
    <property type="reaction ID" value="UER00163"/>
</dbReference>
<dbReference type="EMBL" id="PHGZ01000004">
    <property type="protein sequence ID" value="PJG83852.1"/>
    <property type="molecule type" value="Genomic_DNA"/>
</dbReference>
<evidence type="ECO:0000256" key="3">
    <source>
        <dbReference type="ARBA" id="ARBA00022842"/>
    </source>
</evidence>
<keyword evidence="5" id="KW-0479">Metal-binding</keyword>
<dbReference type="GO" id="GO:0000287">
    <property type="term" value="F:magnesium ion binding"/>
    <property type="evidence" value="ECO:0007669"/>
    <property type="project" value="UniProtKB-UniRule"/>
</dbReference>
<dbReference type="UniPathway" id="UPA00079"/>
<dbReference type="InterPro" id="IPR015890">
    <property type="entry name" value="Chorismate_C"/>
</dbReference>
<feature type="active site" description="Proton donor" evidence="5">
    <location>
        <position position="234"/>
    </location>
</feature>
<dbReference type="AlphaFoldDB" id="A0A2M8RY96"/>
<feature type="binding site" evidence="5">
    <location>
        <position position="278"/>
    </location>
    <ligand>
        <name>Mg(2+)</name>
        <dbReference type="ChEBI" id="CHEBI:18420"/>
    </ligand>
</feature>
<gene>
    <name evidence="5" type="primary">menF</name>
    <name evidence="7" type="ORF">CVP04_01825</name>
</gene>
<evidence type="ECO:0000256" key="2">
    <source>
        <dbReference type="ARBA" id="ARBA00005297"/>
    </source>
</evidence>
<organism evidence="7 8">
    <name type="scientific">Caviibacterium pharyngocola</name>
    <dbReference type="NCBI Taxonomy" id="28159"/>
    <lineage>
        <taxon>Bacteria</taxon>
        <taxon>Pseudomonadati</taxon>
        <taxon>Pseudomonadota</taxon>
        <taxon>Gammaproteobacteria</taxon>
        <taxon>Pasteurellales</taxon>
        <taxon>Pasteurellaceae</taxon>
        <taxon>Caviibacterium</taxon>
    </lineage>
</organism>
<keyword evidence="3 5" id="KW-0460">Magnesium</keyword>
<dbReference type="PANTHER" id="PTHR47253:SF4">
    <property type="entry name" value="ISOCHORISMATE SYNTHASE 2, CHLOROPLASTIC"/>
    <property type="match status" value="1"/>
</dbReference>
<comment type="pathway">
    <text evidence="5">Quinol/quinone metabolism; 1,4-dihydroxy-2-naphthoate biosynthesis; 1,4-dihydroxy-2-naphthoate from chorismate: step 1/7.</text>
</comment>
<dbReference type="Pfam" id="PF00425">
    <property type="entry name" value="Chorismate_bind"/>
    <property type="match status" value="1"/>
</dbReference>
<proteinExistence type="inferred from homology"/>
<comment type="catalytic activity">
    <reaction evidence="1 5">
        <text>chorismate = isochorismate</text>
        <dbReference type="Rhea" id="RHEA:18985"/>
        <dbReference type="ChEBI" id="CHEBI:29748"/>
        <dbReference type="ChEBI" id="CHEBI:29780"/>
        <dbReference type="EC" id="5.4.4.2"/>
    </reaction>
</comment>
<feature type="binding site" evidence="5">
    <location>
        <position position="411"/>
    </location>
    <ligand>
        <name>Mg(2+)</name>
        <dbReference type="ChEBI" id="CHEBI:18420"/>
    </ligand>
</feature>
<accession>A0A2M8RY96</accession>
<dbReference type="InterPro" id="IPR004561">
    <property type="entry name" value="IsoChor_synthase"/>
</dbReference>
<dbReference type="GO" id="GO:0008909">
    <property type="term" value="F:isochorismate synthase activity"/>
    <property type="evidence" value="ECO:0007669"/>
    <property type="project" value="UniProtKB-UniRule"/>
</dbReference>
<dbReference type="InterPro" id="IPR034681">
    <property type="entry name" value="MenF"/>
</dbReference>
<evidence type="ECO:0000256" key="5">
    <source>
        <dbReference type="HAMAP-Rule" id="MF_01935"/>
    </source>
</evidence>
<keyword evidence="4 5" id="KW-0413">Isomerase</keyword>
<comment type="cofactor">
    <cofactor evidence="5">
        <name>Mg(2+)</name>
        <dbReference type="ChEBI" id="CHEBI:18420"/>
    </cofactor>
</comment>
<dbReference type="HAMAP" id="MF_01935">
    <property type="entry name" value="MenF"/>
    <property type="match status" value="1"/>
</dbReference>
<dbReference type="SUPFAM" id="SSF56322">
    <property type="entry name" value="ADC synthase"/>
    <property type="match status" value="1"/>
</dbReference>
<evidence type="ECO:0000256" key="4">
    <source>
        <dbReference type="ARBA" id="ARBA00023235"/>
    </source>
</evidence>
<comment type="similarity">
    <text evidence="2 5">Belongs to the isochorismate synthase family.</text>
</comment>
<evidence type="ECO:0000259" key="6">
    <source>
        <dbReference type="Pfam" id="PF00425"/>
    </source>
</evidence>
<dbReference type="EC" id="5.4.4.2" evidence="5"/>
<feature type="active site" description="Proton acceptor" evidence="5">
    <location>
        <position position="184"/>
    </location>
</feature>
<dbReference type="RefSeq" id="WP_100295817.1">
    <property type="nucleotide sequence ID" value="NZ_PHGZ01000004.1"/>
</dbReference>
<dbReference type="OrthoDB" id="9806579at2"/>
<comment type="function">
    <text evidence="5">Catalyzes the conversion of chorismate to isochorismate.</text>
</comment>
<evidence type="ECO:0000313" key="8">
    <source>
        <dbReference type="Proteomes" id="UP000230282"/>
    </source>
</evidence>
<reference evidence="7 8" key="1">
    <citation type="submission" date="2017-11" db="EMBL/GenBank/DDBJ databases">
        <title>Reclassification of Bisgaard taxon 5 as Caviibacterium pharyngocola gen. nov., sp. nov.</title>
        <authorList>
            <person name="Christensen H."/>
        </authorList>
    </citation>
    <scope>NUCLEOTIDE SEQUENCE [LARGE SCALE GENOMIC DNA]</scope>
    <source>
        <strain evidence="7 8">7_3</strain>
    </source>
</reference>
<dbReference type="InterPro" id="IPR005801">
    <property type="entry name" value="ADC_synthase"/>
</dbReference>
<dbReference type="PANTHER" id="PTHR47253">
    <property type="match status" value="1"/>
</dbReference>
<dbReference type="InterPro" id="IPR044250">
    <property type="entry name" value="MenF-like"/>
</dbReference>